<evidence type="ECO:0000256" key="1">
    <source>
        <dbReference type="SAM" id="Phobius"/>
    </source>
</evidence>
<evidence type="ECO:0000313" key="3">
    <source>
        <dbReference type="Proteomes" id="UP000006000"/>
    </source>
</evidence>
<keyword evidence="1" id="KW-1133">Transmembrane helix</keyword>
<evidence type="ECO:0000313" key="2">
    <source>
        <dbReference type="EMBL" id="EDM51991.1"/>
    </source>
</evidence>
<protein>
    <submittedName>
        <fullName evidence="2">Uncharacterized protein</fullName>
    </submittedName>
</protein>
<comment type="caution">
    <text evidence="2">The sequence shown here is derived from an EMBL/GenBank/DDBJ whole genome shotgun (WGS) entry which is preliminary data.</text>
</comment>
<keyword evidence="1" id="KW-0472">Membrane</keyword>
<sequence>MGVSALFFCPCPGLFFITNNQSAFSLSVCFIPVSLPVHTPNLRNTVFQPNTILSPDSFPFVSLPTDHQLELPDILRSEILNQSISLMIIIHIFCYNCCNLIFLLSWCHSPFIYHFRRDALNQNPLLKISLLRQPTPDCTLPAFSLSAIYRCVSRSCYKVIKLNCYQRKLSGTPHLSKYSCLAFSRSSSVGAVLKVV</sequence>
<dbReference type="EMBL" id="AAVL02000029">
    <property type="protein sequence ID" value="EDM51991.1"/>
    <property type="molecule type" value="Genomic_DNA"/>
</dbReference>
<dbReference type="Proteomes" id="UP000006000">
    <property type="component" value="Unassembled WGS sequence"/>
</dbReference>
<keyword evidence="1" id="KW-0812">Transmembrane</keyword>
<dbReference type="HOGENOM" id="CLU_1388403_0_0_9"/>
<reference evidence="2 3" key="1">
    <citation type="submission" date="2007-03" db="EMBL/GenBank/DDBJ databases">
        <authorList>
            <person name="Fulton L."/>
            <person name="Clifton S."/>
            <person name="Fulton B."/>
            <person name="Xu J."/>
            <person name="Minx P."/>
            <person name="Pepin K.H."/>
            <person name="Johnson M."/>
            <person name="Thiruvilangam P."/>
            <person name="Bhonagiri V."/>
            <person name="Nash W.E."/>
            <person name="Mardis E.R."/>
            <person name="Wilson R.K."/>
        </authorList>
    </citation>
    <scope>NUCLEOTIDE SEQUENCE [LARGE SCALE GENOMIC DNA]</scope>
    <source>
        <strain evidence="2 3">ATCC 27560</strain>
    </source>
</reference>
<organism evidence="2 3">
    <name type="scientific">Eubacterium ventriosum ATCC 27560</name>
    <dbReference type="NCBI Taxonomy" id="411463"/>
    <lineage>
        <taxon>Bacteria</taxon>
        <taxon>Bacillati</taxon>
        <taxon>Bacillota</taxon>
        <taxon>Clostridia</taxon>
        <taxon>Eubacteriales</taxon>
        <taxon>Eubacteriaceae</taxon>
        <taxon>Eubacterium</taxon>
    </lineage>
</organism>
<feature type="transmembrane region" description="Helical" evidence="1">
    <location>
        <begin position="84"/>
        <end position="107"/>
    </location>
</feature>
<dbReference type="AlphaFoldDB" id="A5Z4U2"/>
<gene>
    <name evidence="2" type="ORF">EUBVEN_00718</name>
</gene>
<proteinExistence type="predicted"/>
<reference evidence="2 3" key="2">
    <citation type="submission" date="2007-04" db="EMBL/GenBank/DDBJ databases">
        <title>Draft genome sequence of Eubacterium ventriosum (ATCC 27560).</title>
        <authorList>
            <person name="Sudarsanam P."/>
            <person name="Ley R."/>
            <person name="Guruge J."/>
            <person name="Turnbaugh P.J."/>
            <person name="Mahowald M."/>
            <person name="Liep D."/>
            <person name="Gordon J."/>
        </authorList>
    </citation>
    <scope>NUCLEOTIDE SEQUENCE [LARGE SCALE GENOMIC DNA]</scope>
    <source>
        <strain evidence="2 3">ATCC 27560</strain>
    </source>
</reference>
<accession>A5Z4U2</accession>
<name>A5Z4U2_9FIRM</name>